<proteinExistence type="predicted"/>
<name>X1RYQ8_9ZZZZ</name>
<dbReference type="AlphaFoldDB" id="X1RYQ8"/>
<accession>X1RYQ8</accession>
<reference evidence="2" key="1">
    <citation type="journal article" date="2014" name="Front. Microbiol.">
        <title>High frequency of phylogenetically diverse reductive dehalogenase-homologous genes in deep subseafloor sedimentary metagenomes.</title>
        <authorList>
            <person name="Kawai M."/>
            <person name="Futagami T."/>
            <person name="Toyoda A."/>
            <person name="Takaki Y."/>
            <person name="Nishi S."/>
            <person name="Hori S."/>
            <person name="Arai W."/>
            <person name="Tsubouchi T."/>
            <person name="Morono Y."/>
            <person name="Uchiyama I."/>
            <person name="Ito T."/>
            <person name="Fujiyama A."/>
            <person name="Inagaki F."/>
            <person name="Takami H."/>
        </authorList>
    </citation>
    <scope>NUCLEOTIDE SEQUENCE</scope>
    <source>
        <strain evidence="2">Expedition CK06-06</strain>
    </source>
</reference>
<comment type="caution">
    <text evidence="2">The sequence shown here is derived from an EMBL/GenBank/DDBJ whole genome shotgun (WGS) entry which is preliminary data.</text>
</comment>
<feature type="region of interest" description="Disordered" evidence="1">
    <location>
        <begin position="1"/>
        <end position="30"/>
    </location>
</feature>
<feature type="compositionally biased region" description="Low complexity" evidence="1">
    <location>
        <begin position="18"/>
        <end position="30"/>
    </location>
</feature>
<gene>
    <name evidence="2" type="ORF">S12H4_03707</name>
</gene>
<dbReference type="EMBL" id="BARW01001071">
    <property type="protein sequence ID" value="GAI72021.1"/>
    <property type="molecule type" value="Genomic_DNA"/>
</dbReference>
<sequence length="81" mass="9182">MNVLPPGKNVNMSNEISPAMMTPFTKPKMPPITLSSQERRINLMVFLKKMPSAIIEAADTRKRRIKLRINASVSFLTRGRI</sequence>
<evidence type="ECO:0000256" key="1">
    <source>
        <dbReference type="SAM" id="MobiDB-lite"/>
    </source>
</evidence>
<evidence type="ECO:0000313" key="2">
    <source>
        <dbReference type="EMBL" id="GAI72021.1"/>
    </source>
</evidence>
<organism evidence="2">
    <name type="scientific">marine sediment metagenome</name>
    <dbReference type="NCBI Taxonomy" id="412755"/>
    <lineage>
        <taxon>unclassified sequences</taxon>
        <taxon>metagenomes</taxon>
        <taxon>ecological metagenomes</taxon>
    </lineage>
</organism>
<protein>
    <submittedName>
        <fullName evidence="2">Uncharacterized protein</fullName>
    </submittedName>
</protein>